<dbReference type="HOGENOM" id="CLU_3332876_0_0_0"/>
<reference evidence="1 2" key="2">
    <citation type="journal article" date="2010" name="Stand. Genomic Sci.">
        <title>Complete genome sequence of Sebaldella termitidis type strain (NCTC 11300).</title>
        <authorList>
            <person name="Harmon-Smith M."/>
            <person name="Celia L."/>
            <person name="Chertkov O."/>
            <person name="Lapidus A."/>
            <person name="Copeland A."/>
            <person name="Glavina Del Rio T."/>
            <person name="Nolan M."/>
            <person name="Lucas S."/>
            <person name="Tice H."/>
            <person name="Cheng J.F."/>
            <person name="Han C."/>
            <person name="Detter J.C."/>
            <person name="Bruce D."/>
            <person name="Goodwin L."/>
            <person name="Pitluck S."/>
            <person name="Pati A."/>
            <person name="Liolios K."/>
            <person name="Ivanova N."/>
            <person name="Mavromatis K."/>
            <person name="Mikhailova N."/>
            <person name="Chen A."/>
            <person name="Palaniappan K."/>
            <person name="Land M."/>
            <person name="Hauser L."/>
            <person name="Chang Y.J."/>
            <person name="Jeffries C.D."/>
            <person name="Brettin T."/>
            <person name="Goker M."/>
            <person name="Beck B."/>
            <person name="Bristow J."/>
            <person name="Eisen J.A."/>
            <person name="Markowitz V."/>
            <person name="Hugenholtz P."/>
            <person name="Kyrpides N.C."/>
            <person name="Klenk H.P."/>
            <person name="Chen F."/>
        </authorList>
    </citation>
    <scope>NUCLEOTIDE SEQUENCE [LARGE SCALE GENOMIC DNA]</scope>
    <source>
        <strain evidence="2">ATCC 33386 / NCTC 11300</strain>
    </source>
</reference>
<dbReference type="KEGG" id="str:Sterm_0963"/>
<dbReference type="AlphaFoldDB" id="D1AFE6"/>
<organism evidence="1 2">
    <name type="scientific">Sebaldella termitidis (strain ATCC 33386 / NCTC 11300)</name>
    <dbReference type="NCBI Taxonomy" id="526218"/>
    <lineage>
        <taxon>Bacteria</taxon>
        <taxon>Fusobacteriati</taxon>
        <taxon>Fusobacteriota</taxon>
        <taxon>Fusobacteriia</taxon>
        <taxon>Fusobacteriales</taxon>
        <taxon>Leptotrichiaceae</taxon>
        <taxon>Sebaldella</taxon>
    </lineage>
</organism>
<accession>D1AFE6</accession>
<evidence type="ECO:0000313" key="1">
    <source>
        <dbReference type="EMBL" id="ACZ07831.1"/>
    </source>
</evidence>
<dbReference type="STRING" id="526218.Sterm_0963"/>
<reference evidence="2" key="1">
    <citation type="submission" date="2009-09" db="EMBL/GenBank/DDBJ databases">
        <title>The complete chromosome of Sebaldella termitidis ATCC 33386.</title>
        <authorList>
            <consortium name="US DOE Joint Genome Institute (JGI-PGF)"/>
            <person name="Lucas S."/>
            <person name="Copeland A."/>
            <person name="Lapidus A."/>
            <person name="Glavina del Rio T."/>
            <person name="Dalin E."/>
            <person name="Tice H."/>
            <person name="Bruce D."/>
            <person name="Goodwin L."/>
            <person name="Pitluck S."/>
            <person name="Kyrpides N."/>
            <person name="Mavromatis K."/>
            <person name="Ivanova N."/>
            <person name="Mikhailova N."/>
            <person name="Sims D."/>
            <person name="Meincke L."/>
            <person name="Brettin T."/>
            <person name="Detter J.C."/>
            <person name="Han C."/>
            <person name="Larimer F."/>
            <person name="Land M."/>
            <person name="Hauser L."/>
            <person name="Markowitz V."/>
            <person name="Cheng J.F."/>
            <person name="Hugenholtz P."/>
            <person name="Woyke T."/>
            <person name="Wu D."/>
            <person name="Eisen J.A."/>
        </authorList>
    </citation>
    <scope>NUCLEOTIDE SEQUENCE [LARGE SCALE GENOMIC DNA]</scope>
    <source>
        <strain evidence="2">ATCC 33386 / NCTC 11300</strain>
    </source>
</reference>
<gene>
    <name evidence="1" type="ordered locus">Sterm_0963</name>
</gene>
<name>D1AFE6_SEBTE</name>
<protein>
    <submittedName>
        <fullName evidence="1">Uncharacterized protein</fullName>
    </submittedName>
</protein>
<evidence type="ECO:0000313" key="2">
    <source>
        <dbReference type="Proteomes" id="UP000000845"/>
    </source>
</evidence>
<sequence length="38" mass="4533">MKKLIFKNADHCKLFYISSQEKKHQMKTTGYKVKNNMA</sequence>
<dbReference type="Proteomes" id="UP000000845">
    <property type="component" value="Chromosome"/>
</dbReference>
<proteinExistence type="predicted"/>
<dbReference type="EMBL" id="CP001739">
    <property type="protein sequence ID" value="ACZ07831.1"/>
    <property type="molecule type" value="Genomic_DNA"/>
</dbReference>
<keyword evidence="2" id="KW-1185">Reference proteome</keyword>